<dbReference type="Proteomes" id="UP000324104">
    <property type="component" value="Unassembled WGS sequence"/>
</dbReference>
<name>A0A5D5AJN5_9EURY</name>
<keyword evidence="6" id="KW-1015">Disulfide bond</keyword>
<evidence type="ECO:0000313" key="10">
    <source>
        <dbReference type="EMBL" id="TYT61047.1"/>
    </source>
</evidence>
<organism evidence="10 11">
    <name type="scientific">Natrialba swarupiae</name>
    <dbReference type="NCBI Taxonomy" id="2448032"/>
    <lineage>
        <taxon>Archaea</taxon>
        <taxon>Methanobacteriati</taxon>
        <taxon>Methanobacteriota</taxon>
        <taxon>Stenosarchaea group</taxon>
        <taxon>Halobacteria</taxon>
        <taxon>Halobacteriales</taxon>
        <taxon>Natrialbaceae</taxon>
        <taxon>Natrialba</taxon>
    </lineage>
</organism>
<proteinExistence type="inferred from homology"/>
<dbReference type="GO" id="GO:0016491">
    <property type="term" value="F:oxidoreductase activity"/>
    <property type="evidence" value="ECO:0007669"/>
    <property type="project" value="UniProtKB-KW"/>
</dbReference>
<evidence type="ECO:0000256" key="5">
    <source>
        <dbReference type="ARBA" id="ARBA00023002"/>
    </source>
</evidence>
<keyword evidence="4" id="KW-0249">Electron transport</keyword>
<evidence type="ECO:0000256" key="1">
    <source>
        <dbReference type="ARBA" id="ARBA00005791"/>
    </source>
</evidence>
<sequence>MNRRAFLVSAVGCGVTAVAGCSSLLEASRPDELEGTDPESQLPTPTLGSGDVTVDVYEDLGCRYCHEFQADVFPDLEDSYLETGGITYRHFDFPVEAADESVAMANAARAVQAETGTDDDSNGQFFEYKSAVMEHDDWNDEALAELAEPVGVDPASVSSALADDTYYPTLAADWERGAEGGVERTPTVVVDGEIVDEPLEFDEIAAAIDDAS</sequence>
<evidence type="ECO:0000256" key="2">
    <source>
        <dbReference type="ARBA" id="ARBA00007787"/>
    </source>
</evidence>
<comment type="caution">
    <text evidence="10">The sequence shown here is derived from an EMBL/GenBank/DDBJ whole genome shotgun (WGS) entry which is preliminary data.</text>
</comment>
<reference evidence="10 11" key="1">
    <citation type="submission" date="2019-08" db="EMBL/GenBank/DDBJ databases">
        <title>Archaea genome.</title>
        <authorList>
            <person name="Kajale S."/>
            <person name="Shouche Y."/>
            <person name="Deshpande N."/>
            <person name="Sharma A."/>
        </authorList>
    </citation>
    <scope>NUCLEOTIDE SEQUENCE [LARGE SCALE GENOMIC DNA]</scope>
    <source>
        <strain evidence="10 11">ESP3B_9</strain>
    </source>
</reference>
<dbReference type="InterPro" id="IPR036249">
    <property type="entry name" value="Thioredoxin-like_sf"/>
</dbReference>
<comment type="similarity">
    <text evidence="2">Belongs to the glutaredoxin family.</text>
</comment>
<evidence type="ECO:0000256" key="4">
    <source>
        <dbReference type="ARBA" id="ARBA00022982"/>
    </source>
</evidence>
<evidence type="ECO:0000256" key="6">
    <source>
        <dbReference type="ARBA" id="ARBA00023157"/>
    </source>
</evidence>
<dbReference type="AlphaFoldDB" id="A0A5D5AJN5"/>
<keyword evidence="11" id="KW-1185">Reference proteome</keyword>
<dbReference type="RefSeq" id="WP_149082467.1">
    <property type="nucleotide sequence ID" value="NZ_VTAW01000024.1"/>
</dbReference>
<keyword evidence="7" id="KW-0676">Redox-active center</keyword>
<evidence type="ECO:0000256" key="3">
    <source>
        <dbReference type="ARBA" id="ARBA00022729"/>
    </source>
</evidence>
<dbReference type="PROSITE" id="PS51257">
    <property type="entry name" value="PROKAR_LIPOPROTEIN"/>
    <property type="match status" value="1"/>
</dbReference>
<keyword evidence="5" id="KW-0560">Oxidoreductase</keyword>
<accession>A0A5D5AJN5</accession>
<dbReference type="SUPFAM" id="SSF52833">
    <property type="entry name" value="Thioredoxin-like"/>
    <property type="match status" value="1"/>
</dbReference>
<comment type="similarity">
    <text evidence="1">Belongs to the thioredoxin family. DsbA subfamily.</text>
</comment>
<evidence type="ECO:0000256" key="7">
    <source>
        <dbReference type="ARBA" id="ARBA00023284"/>
    </source>
</evidence>
<evidence type="ECO:0000256" key="8">
    <source>
        <dbReference type="SAM" id="MobiDB-lite"/>
    </source>
</evidence>
<feature type="region of interest" description="Disordered" evidence="8">
    <location>
        <begin position="29"/>
        <end position="50"/>
    </location>
</feature>
<feature type="compositionally biased region" description="Polar residues" evidence="8">
    <location>
        <begin position="38"/>
        <end position="47"/>
    </location>
</feature>
<dbReference type="Gene3D" id="3.40.30.10">
    <property type="entry name" value="Glutaredoxin"/>
    <property type="match status" value="1"/>
</dbReference>
<dbReference type="Pfam" id="PF13462">
    <property type="entry name" value="Thioredoxin_4"/>
    <property type="match status" value="1"/>
</dbReference>
<dbReference type="InterPro" id="IPR012336">
    <property type="entry name" value="Thioredoxin-like_fold"/>
</dbReference>
<keyword evidence="4" id="KW-0813">Transport</keyword>
<gene>
    <name evidence="10" type="ORF">FYC77_15800</name>
</gene>
<feature type="domain" description="Thioredoxin-like fold" evidence="9">
    <location>
        <begin position="51"/>
        <end position="210"/>
    </location>
</feature>
<keyword evidence="3" id="KW-0732">Signal</keyword>
<dbReference type="PANTHER" id="PTHR13887">
    <property type="entry name" value="GLUTATHIONE S-TRANSFERASE KAPPA"/>
    <property type="match status" value="1"/>
</dbReference>
<evidence type="ECO:0000259" key="9">
    <source>
        <dbReference type="Pfam" id="PF13462"/>
    </source>
</evidence>
<evidence type="ECO:0000313" key="11">
    <source>
        <dbReference type="Proteomes" id="UP000324104"/>
    </source>
</evidence>
<protein>
    <submittedName>
        <fullName evidence="10">Thioredoxin domain-containing protein</fullName>
    </submittedName>
</protein>
<dbReference type="PANTHER" id="PTHR13887:SF14">
    <property type="entry name" value="DISULFIDE BOND FORMATION PROTEIN D"/>
    <property type="match status" value="1"/>
</dbReference>
<dbReference type="EMBL" id="VTAW01000024">
    <property type="protein sequence ID" value="TYT61047.1"/>
    <property type="molecule type" value="Genomic_DNA"/>
</dbReference>